<accession>A0A328VCR2</accession>
<dbReference type="PROSITE" id="PS50850">
    <property type="entry name" value="MFS"/>
    <property type="match status" value="1"/>
</dbReference>
<feature type="transmembrane region" description="Helical" evidence="6">
    <location>
        <begin position="444"/>
        <end position="464"/>
    </location>
</feature>
<dbReference type="InterPro" id="IPR020846">
    <property type="entry name" value="MFS_dom"/>
</dbReference>
<feature type="transmembrane region" description="Helical" evidence="6">
    <location>
        <begin position="206"/>
        <end position="227"/>
    </location>
</feature>
<dbReference type="InterPro" id="IPR036259">
    <property type="entry name" value="MFS_trans_sf"/>
</dbReference>
<feature type="transmembrane region" description="Helical" evidence="6">
    <location>
        <begin position="49"/>
        <end position="73"/>
    </location>
</feature>
<comment type="caution">
    <text evidence="8">The sequence shown here is derived from an EMBL/GenBank/DDBJ whole genome shotgun (WGS) entry which is preliminary data.</text>
</comment>
<keyword evidence="3 6" id="KW-0812">Transmembrane</keyword>
<evidence type="ECO:0000256" key="2">
    <source>
        <dbReference type="ARBA" id="ARBA00022475"/>
    </source>
</evidence>
<comment type="subcellular location">
    <subcellularLocation>
        <location evidence="1">Cell membrane</location>
        <topology evidence="1">Multi-pass membrane protein</topology>
    </subcellularLocation>
</comment>
<evidence type="ECO:0000259" key="7">
    <source>
        <dbReference type="PROSITE" id="PS50850"/>
    </source>
</evidence>
<keyword evidence="2" id="KW-1003">Cell membrane</keyword>
<feature type="transmembrane region" description="Helical" evidence="6">
    <location>
        <begin position="354"/>
        <end position="373"/>
    </location>
</feature>
<feature type="transmembrane region" description="Helical" evidence="6">
    <location>
        <begin position="175"/>
        <end position="200"/>
    </location>
</feature>
<reference evidence="8 9" key="1">
    <citation type="submission" date="2016-08" db="EMBL/GenBank/DDBJ databases">
        <title>Analysis of Carbohydrate Active Enzymes in Thermogemmatispora T81 Reveals Carbohydrate Degradation Ability.</title>
        <authorList>
            <person name="Tomazini A."/>
            <person name="Lal S."/>
            <person name="Stott M."/>
            <person name="Henrissat B."/>
            <person name="Polikarpov I."/>
            <person name="Sparling R."/>
            <person name="Levin D.B."/>
        </authorList>
    </citation>
    <scope>NUCLEOTIDE SEQUENCE [LARGE SCALE GENOMIC DNA]</scope>
    <source>
        <strain evidence="8 9">T81</strain>
    </source>
</reference>
<keyword evidence="9" id="KW-1185">Reference proteome</keyword>
<keyword evidence="5 6" id="KW-0472">Membrane</keyword>
<evidence type="ECO:0000256" key="3">
    <source>
        <dbReference type="ARBA" id="ARBA00022692"/>
    </source>
</evidence>
<protein>
    <recommendedName>
        <fullName evidence="7">Major facilitator superfamily (MFS) profile domain-containing protein</fullName>
    </recommendedName>
</protein>
<dbReference type="AlphaFoldDB" id="A0A328VCR2"/>
<evidence type="ECO:0000256" key="5">
    <source>
        <dbReference type="ARBA" id="ARBA00023136"/>
    </source>
</evidence>
<dbReference type="GO" id="GO:0022857">
    <property type="term" value="F:transmembrane transporter activity"/>
    <property type="evidence" value="ECO:0007669"/>
    <property type="project" value="InterPro"/>
</dbReference>
<feature type="transmembrane region" description="Helical" evidence="6">
    <location>
        <begin position="122"/>
        <end position="140"/>
    </location>
</feature>
<feature type="transmembrane region" description="Helical" evidence="6">
    <location>
        <begin position="287"/>
        <end position="310"/>
    </location>
</feature>
<evidence type="ECO:0000313" key="9">
    <source>
        <dbReference type="Proteomes" id="UP000248706"/>
    </source>
</evidence>
<feature type="transmembrane region" description="Helical" evidence="6">
    <location>
        <begin position="79"/>
        <end position="102"/>
    </location>
</feature>
<feature type="transmembrane region" description="Helical" evidence="6">
    <location>
        <begin position="416"/>
        <end position="438"/>
    </location>
</feature>
<feature type="transmembrane region" description="Helical" evidence="6">
    <location>
        <begin position="322"/>
        <end position="347"/>
    </location>
</feature>
<sequence length="472" mass="50646">MANLCEPPRRPAARASLLSGWLRRSGRFSRQLTQRFTFARALASRPFRLLWLGQTISNLGNNVFSLALAWQVLLMTHSATAMGLILMARLIPNLAFVLIGGVAADRLPRRSIVLWSDGLRGLVLLSVTVLGVVGLLQLWLLVVESLIFGIVEGFFNPALMSLPPELVGKEELPSANALTALSLNLAGLVGPALGALLIALAGPFSAFALDAVSFFISMLLLFPVPIVERHRRSEQGQLGSSALALREDAEGEEENLVRGRLWELRAGLQKVLQDLGEGLVYVRRSRWIWVTLLSATVGNVCFIATLAVSMPKLVQVVYGQGAGFLGLLETAEAIGSLLSILLLGVVLRLGRRGLLAYLFLMLSAAGVLAFGLIPAALALWLAPLASILVGFGLTFFNTVYFTILQEQVPGDKLGRVISLDTIGSLGLAPLGQVLGGILTDRLGAATVFLLFGSLALGNCLYPLLVREVRETL</sequence>
<dbReference type="Gene3D" id="1.20.1250.20">
    <property type="entry name" value="MFS general substrate transporter like domains"/>
    <property type="match status" value="1"/>
</dbReference>
<organism evidence="8 9">
    <name type="scientific">Thermogemmatispora tikiterensis</name>
    <dbReference type="NCBI Taxonomy" id="1825093"/>
    <lineage>
        <taxon>Bacteria</taxon>
        <taxon>Bacillati</taxon>
        <taxon>Chloroflexota</taxon>
        <taxon>Ktedonobacteria</taxon>
        <taxon>Thermogemmatisporales</taxon>
        <taxon>Thermogemmatisporaceae</taxon>
        <taxon>Thermogemmatispora</taxon>
    </lineage>
</organism>
<gene>
    <name evidence="8" type="ORF">A4R35_08260</name>
</gene>
<dbReference type="GO" id="GO:0005886">
    <property type="term" value="C:plasma membrane"/>
    <property type="evidence" value="ECO:0007669"/>
    <property type="project" value="UniProtKB-SubCell"/>
</dbReference>
<dbReference type="Pfam" id="PF07690">
    <property type="entry name" value="MFS_1"/>
    <property type="match status" value="1"/>
</dbReference>
<evidence type="ECO:0000313" key="8">
    <source>
        <dbReference type="EMBL" id="RAQ95526.1"/>
    </source>
</evidence>
<proteinExistence type="predicted"/>
<dbReference type="PANTHER" id="PTHR23513:SF11">
    <property type="entry name" value="STAPHYLOFERRIN A TRANSPORTER"/>
    <property type="match status" value="1"/>
</dbReference>
<feature type="transmembrane region" description="Helical" evidence="6">
    <location>
        <begin position="379"/>
        <end position="404"/>
    </location>
</feature>
<name>A0A328VCR2_9CHLR</name>
<dbReference type="InterPro" id="IPR011701">
    <property type="entry name" value="MFS"/>
</dbReference>
<dbReference type="CDD" id="cd06173">
    <property type="entry name" value="MFS_MefA_like"/>
    <property type="match status" value="1"/>
</dbReference>
<keyword evidence="4 6" id="KW-1133">Transmembrane helix</keyword>
<dbReference type="SUPFAM" id="SSF103473">
    <property type="entry name" value="MFS general substrate transporter"/>
    <property type="match status" value="1"/>
</dbReference>
<evidence type="ECO:0000256" key="4">
    <source>
        <dbReference type="ARBA" id="ARBA00022989"/>
    </source>
</evidence>
<dbReference type="PANTHER" id="PTHR23513">
    <property type="entry name" value="INTEGRAL MEMBRANE EFFLUX PROTEIN-RELATED"/>
    <property type="match status" value="1"/>
</dbReference>
<dbReference type="EMBL" id="MCIF01000002">
    <property type="protein sequence ID" value="RAQ95526.1"/>
    <property type="molecule type" value="Genomic_DNA"/>
</dbReference>
<dbReference type="Proteomes" id="UP000248706">
    <property type="component" value="Unassembled WGS sequence"/>
</dbReference>
<dbReference type="OrthoDB" id="144362at2"/>
<evidence type="ECO:0000256" key="1">
    <source>
        <dbReference type="ARBA" id="ARBA00004651"/>
    </source>
</evidence>
<evidence type="ECO:0000256" key="6">
    <source>
        <dbReference type="SAM" id="Phobius"/>
    </source>
</evidence>
<feature type="domain" description="Major facilitator superfamily (MFS) profile" evidence="7">
    <location>
        <begin position="46"/>
        <end position="470"/>
    </location>
</feature>
<feature type="transmembrane region" description="Helical" evidence="6">
    <location>
        <begin position="146"/>
        <end position="163"/>
    </location>
</feature>